<organism evidence="2">
    <name type="scientific">Oryza nivara</name>
    <name type="common">Indian wild rice</name>
    <name type="synonym">Oryza sativa f. spontanea</name>
    <dbReference type="NCBI Taxonomy" id="4536"/>
    <lineage>
        <taxon>Eukaryota</taxon>
        <taxon>Viridiplantae</taxon>
        <taxon>Streptophyta</taxon>
        <taxon>Embryophyta</taxon>
        <taxon>Tracheophyta</taxon>
        <taxon>Spermatophyta</taxon>
        <taxon>Magnoliopsida</taxon>
        <taxon>Liliopsida</taxon>
        <taxon>Poales</taxon>
        <taxon>Poaceae</taxon>
        <taxon>BOP clade</taxon>
        <taxon>Oryzoideae</taxon>
        <taxon>Oryzeae</taxon>
        <taxon>Oryzinae</taxon>
        <taxon>Oryza</taxon>
    </lineage>
</organism>
<protein>
    <submittedName>
        <fullName evidence="2">Uncharacterized protein</fullName>
    </submittedName>
</protein>
<dbReference type="Gramene" id="ONIVA09G08370.1">
    <property type="protein sequence ID" value="ONIVA09G08370.1"/>
    <property type="gene ID" value="ONIVA09G08370"/>
</dbReference>
<reference evidence="2" key="1">
    <citation type="submission" date="2015-04" db="UniProtKB">
        <authorList>
            <consortium name="EnsemblPlants"/>
        </authorList>
    </citation>
    <scope>IDENTIFICATION</scope>
    <source>
        <strain evidence="2">SL10</strain>
    </source>
</reference>
<accession>A0A0E0IJ01</accession>
<feature type="region of interest" description="Disordered" evidence="1">
    <location>
        <begin position="25"/>
        <end position="60"/>
    </location>
</feature>
<dbReference type="OMA" id="YAHCVET"/>
<reference evidence="2" key="2">
    <citation type="submission" date="2018-04" db="EMBL/GenBank/DDBJ databases">
        <title>OnivRS2 (Oryza nivara Reference Sequence Version 2).</title>
        <authorList>
            <person name="Zhang J."/>
            <person name="Kudrna D."/>
            <person name="Lee S."/>
            <person name="Talag J."/>
            <person name="Rajasekar S."/>
            <person name="Welchert J."/>
            <person name="Hsing Y.-I."/>
            <person name="Wing R.A."/>
        </authorList>
    </citation>
    <scope>NUCLEOTIDE SEQUENCE [LARGE SCALE GENOMIC DNA]</scope>
    <source>
        <strain evidence="2">SL10</strain>
    </source>
</reference>
<dbReference type="Proteomes" id="UP000006591">
    <property type="component" value="Chromosome 9"/>
</dbReference>
<evidence type="ECO:0000313" key="3">
    <source>
        <dbReference type="Proteomes" id="UP000006591"/>
    </source>
</evidence>
<dbReference type="AlphaFoldDB" id="A0A0E0IJ01"/>
<name>A0A0E0IJ01_ORYNI</name>
<dbReference type="HOGENOM" id="CLU_1621677_0_0_1"/>
<keyword evidence="3" id="KW-1185">Reference proteome</keyword>
<sequence length="146" mass="16637">MASSSLVLRSAARELRRRRSIFRPPRLAAPPVEPGSRLLTTDGAAKNTTPPSSSTPNATQFQLHRLEDALALRSEYAHCVETIKKLQVCRDEVIAYKRYLLKKKKESDLDYLLTLDQFSDTMEEWSSILRQTKEVLEAKNKESAEM</sequence>
<evidence type="ECO:0000256" key="1">
    <source>
        <dbReference type="SAM" id="MobiDB-lite"/>
    </source>
</evidence>
<dbReference type="EnsemblPlants" id="ONIVA09G08370.1">
    <property type="protein sequence ID" value="ONIVA09G08370.1"/>
    <property type="gene ID" value="ONIVA09G08370"/>
</dbReference>
<proteinExistence type="predicted"/>
<evidence type="ECO:0000313" key="2">
    <source>
        <dbReference type="EnsemblPlants" id="ONIVA09G08370.1"/>
    </source>
</evidence>